<dbReference type="Proteomes" id="UP000051256">
    <property type="component" value="Unassembled WGS sequence"/>
</dbReference>
<dbReference type="GO" id="GO:0010181">
    <property type="term" value="F:FMN binding"/>
    <property type="evidence" value="ECO:0007669"/>
    <property type="project" value="TreeGrafter"/>
</dbReference>
<dbReference type="Pfam" id="PF02525">
    <property type="entry name" value="Flavodoxin_2"/>
    <property type="match status" value="1"/>
</dbReference>
<dbReference type="RefSeq" id="WP_056977551.1">
    <property type="nucleotide sequence ID" value="NZ_AYZR01000004.1"/>
</dbReference>
<dbReference type="EMBL" id="AYZR01000004">
    <property type="protein sequence ID" value="KRM94367.1"/>
    <property type="molecule type" value="Genomic_DNA"/>
</dbReference>
<dbReference type="InterPro" id="IPR046980">
    <property type="entry name" value="KefG/KefF"/>
</dbReference>
<name>A0A0R2CRD3_9LACO</name>
<dbReference type="AlphaFoldDB" id="A0A0R2CRD3"/>
<feature type="domain" description="Flavodoxin-like fold" evidence="2">
    <location>
        <begin position="1"/>
        <end position="158"/>
    </location>
</feature>
<evidence type="ECO:0000259" key="2">
    <source>
        <dbReference type="Pfam" id="PF02525"/>
    </source>
</evidence>
<dbReference type="PANTHER" id="PTHR47307:SF1">
    <property type="entry name" value="GLUTATHIONE-REGULATED POTASSIUM-EFFLUX SYSTEM ANCILLARY PROTEIN KEFG"/>
    <property type="match status" value="1"/>
</dbReference>
<evidence type="ECO:0000313" key="4">
    <source>
        <dbReference type="Proteomes" id="UP000051256"/>
    </source>
</evidence>
<dbReference type="InterPro" id="IPR029039">
    <property type="entry name" value="Flavoprotein-like_sf"/>
</dbReference>
<organism evidence="3 4">
    <name type="scientific">Lentilactobacillus senioris DSM 24302 = JCM 17472</name>
    <dbReference type="NCBI Taxonomy" id="1423802"/>
    <lineage>
        <taxon>Bacteria</taxon>
        <taxon>Bacillati</taxon>
        <taxon>Bacillota</taxon>
        <taxon>Bacilli</taxon>
        <taxon>Lactobacillales</taxon>
        <taxon>Lactobacillaceae</taxon>
        <taxon>Lentilactobacillus</taxon>
    </lineage>
</organism>
<comment type="caution">
    <text evidence="3">The sequence shown here is derived from an EMBL/GenBank/DDBJ whole genome shotgun (WGS) entry which is preliminary data.</text>
</comment>
<evidence type="ECO:0000313" key="3">
    <source>
        <dbReference type="EMBL" id="KRM94367.1"/>
    </source>
</evidence>
<dbReference type="GO" id="GO:0003955">
    <property type="term" value="F:NAD(P)H dehydrogenase (quinone) activity"/>
    <property type="evidence" value="ECO:0007669"/>
    <property type="project" value="TreeGrafter"/>
</dbReference>
<proteinExistence type="predicted"/>
<sequence length="230" mass="26218">MKTLIIVAHPEIENSQTQEFLYQGAQAMNVEWHHLDAIAQLNVEAEQQLLRTADRIIFQFPLYWYAAPASLKDWEDTVLTRNFIYGDGRFPLANKELGIVVTTGRPLKDFRHGGTENITIDEMLASLRAVGHLAQMKILPAMPIAQFSYQQEAEQMQLLIDYQRYLTQPAPDSLANRETWFANQLPKFIAKLPAADQFTGQLIADTFAQNQADLEQLRDALNLLKEGEED</sequence>
<gene>
    <name evidence="3" type="ORF">FC56_GL001321</name>
</gene>
<reference evidence="3 4" key="1">
    <citation type="journal article" date="2015" name="Genome Announc.">
        <title>Expanding the biotechnology potential of lactobacilli through comparative genomics of 213 strains and associated genera.</title>
        <authorList>
            <person name="Sun Z."/>
            <person name="Harris H.M."/>
            <person name="McCann A."/>
            <person name="Guo C."/>
            <person name="Argimon S."/>
            <person name="Zhang W."/>
            <person name="Yang X."/>
            <person name="Jeffery I.B."/>
            <person name="Cooney J.C."/>
            <person name="Kagawa T.F."/>
            <person name="Liu W."/>
            <person name="Song Y."/>
            <person name="Salvetti E."/>
            <person name="Wrobel A."/>
            <person name="Rasinkangas P."/>
            <person name="Parkhill J."/>
            <person name="Rea M.C."/>
            <person name="O'Sullivan O."/>
            <person name="Ritari J."/>
            <person name="Douillard F.P."/>
            <person name="Paul Ross R."/>
            <person name="Yang R."/>
            <person name="Briner A.E."/>
            <person name="Felis G.E."/>
            <person name="de Vos W.M."/>
            <person name="Barrangou R."/>
            <person name="Klaenhammer T.R."/>
            <person name="Caufield P.W."/>
            <person name="Cui Y."/>
            <person name="Zhang H."/>
            <person name="O'Toole P.W."/>
        </authorList>
    </citation>
    <scope>NUCLEOTIDE SEQUENCE [LARGE SCALE GENOMIC DNA]</scope>
    <source>
        <strain evidence="3 4">DSM 24302</strain>
    </source>
</reference>
<accession>A0A0R2CRD3</accession>
<dbReference type="SUPFAM" id="SSF52218">
    <property type="entry name" value="Flavoproteins"/>
    <property type="match status" value="1"/>
</dbReference>
<dbReference type="PATRIC" id="fig|1423802.4.peg.1340"/>
<keyword evidence="4" id="KW-1185">Reference proteome</keyword>
<evidence type="ECO:0000256" key="1">
    <source>
        <dbReference type="ARBA" id="ARBA00023002"/>
    </source>
</evidence>
<dbReference type="Gene3D" id="3.40.50.360">
    <property type="match status" value="1"/>
</dbReference>
<dbReference type="InterPro" id="IPR003680">
    <property type="entry name" value="Flavodoxin_fold"/>
</dbReference>
<protein>
    <submittedName>
        <fullName evidence="3">NADPH-quinone reductase (Modulator of drug activity B)</fullName>
    </submittedName>
</protein>
<keyword evidence="1" id="KW-0560">Oxidoreductase</keyword>
<dbReference type="STRING" id="1423802.FC56_GL001321"/>
<dbReference type="PANTHER" id="PTHR47307">
    <property type="entry name" value="GLUTATHIONE-REGULATED POTASSIUM-EFFLUX SYSTEM ANCILLARY PROTEIN KEFG"/>
    <property type="match status" value="1"/>
</dbReference>
<dbReference type="GO" id="GO:0009055">
    <property type="term" value="F:electron transfer activity"/>
    <property type="evidence" value="ECO:0007669"/>
    <property type="project" value="TreeGrafter"/>
</dbReference>